<dbReference type="InterPro" id="IPR001959">
    <property type="entry name" value="Transposase"/>
</dbReference>
<dbReference type="NCBIfam" id="TIGR01766">
    <property type="entry name" value="IS200/IS605 family accessory protein TnpB-like domain"/>
    <property type="match status" value="1"/>
</dbReference>
<dbReference type="InterPro" id="IPR051399">
    <property type="entry name" value="RNA-guided_DNA_endo/Transpos"/>
</dbReference>
<proteinExistence type="inferred from homology"/>
<dbReference type="STRING" id="526227.Mesil_2488"/>
<dbReference type="InterPro" id="IPR010095">
    <property type="entry name" value="Cas12f1-like_TNB"/>
</dbReference>
<dbReference type="Pfam" id="PF07282">
    <property type="entry name" value="Cas12f1-like_TNB"/>
    <property type="match status" value="1"/>
</dbReference>
<keyword evidence="9" id="KW-1185">Reference proteome</keyword>
<dbReference type="NCBIfam" id="NF040570">
    <property type="entry name" value="guided_TnpB"/>
    <property type="match status" value="1"/>
</dbReference>
<dbReference type="RefSeq" id="WP_013158883.1">
    <property type="nucleotide sequence ID" value="NC_014212.1"/>
</dbReference>
<dbReference type="GO" id="GO:0006310">
    <property type="term" value="P:DNA recombination"/>
    <property type="evidence" value="ECO:0007669"/>
    <property type="project" value="UniProtKB-KW"/>
</dbReference>
<evidence type="ECO:0000259" key="6">
    <source>
        <dbReference type="Pfam" id="PF01385"/>
    </source>
</evidence>
<gene>
    <name evidence="8" type="ordered locus">Mesil_2488</name>
</gene>
<dbReference type="OrthoDB" id="24420at2"/>
<dbReference type="GO" id="GO:0003677">
    <property type="term" value="F:DNA binding"/>
    <property type="evidence" value="ECO:0007669"/>
    <property type="project" value="UniProtKB-KW"/>
</dbReference>
<keyword evidence="3" id="KW-0815">Transposition</keyword>
<evidence type="ECO:0000256" key="2">
    <source>
        <dbReference type="ARBA" id="ARBA00011044"/>
    </source>
</evidence>
<feature type="domain" description="Cas12f1-like TNB" evidence="7">
    <location>
        <begin position="298"/>
        <end position="364"/>
    </location>
</feature>
<keyword evidence="4" id="KW-0238">DNA-binding</keyword>
<evidence type="ECO:0000256" key="5">
    <source>
        <dbReference type="ARBA" id="ARBA00023172"/>
    </source>
</evidence>
<keyword evidence="5" id="KW-0233">DNA recombination</keyword>
<protein>
    <submittedName>
        <fullName evidence="8">Transposase, IS605 OrfB family</fullName>
    </submittedName>
</protein>
<evidence type="ECO:0000256" key="1">
    <source>
        <dbReference type="ARBA" id="ARBA00008761"/>
    </source>
</evidence>
<evidence type="ECO:0000313" key="8">
    <source>
        <dbReference type="EMBL" id="ADH64341.1"/>
    </source>
</evidence>
<accession>D7BAW7</accession>
<name>D7BAW7_ALLS1</name>
<reference evidence="8 9" key="1">
    <citation type="journal article" date="2010" name="Stand. Genomic Sci.">
        <title>Complete genome sequence of Meiothermus silvanus type strain (VI-R2).</title>
        <authorList>
            <person name="Sikorski J."/>
            <person name="Tindall B.J."/>
            <person name="Lowry S."/>
            <person name="Lucas S."/>
            <person name="Nolan M."/>
            <person name="Copeland A."/>
            <person name="Glavina Del Rio T."/>
            <person name="Tice H."/>
            <person name="Cheng J.F."/>
            <person name="Han C."/>
            <person name="Pitluck S."/>
            <person name="Liolios K."/>
            <person name="Ivanova N."/>
            <person name="Mavromatis K."/>
            <person name="Mikhailova N."/>
            <person name="Pati A."/>
            <person name="Goodwin L."/>
            <person name="Chen A."/>
            <person name="Palaniappan K."/>
            <person name="Land M."/>
            <person name="Hauser L."/>
            <person name="Chang Y.J."/>
            <person name="Jeffries C.D."/>
            <person name="Rohde M."/>
            <person name="Goker M."/>
            <person name="Woyke T."/>
            <person name="Bristow J."/>
            <person name="Eisen J.A."/>
            <person name="Markowitz V."/>
            <person name="Hugenholtz P."/>
            <person name="Kyrpides N.C."/>
            <person name="Klenk H.P."/>
            <person name="Lapidus A."/>
        </authorList>
    </citation>
    <scope>NUCLEOTIDE SEQUENCE [LARGE SCALE GENOMIC DNA]</scope>
    <source>
        <strain evidence="9">ATCC 700542 / DSM 9946 / VI-R2</strain>
    </source>
</reference>
<dbReference type="AlphaFoldDB" id="D7BAW7"/>
<evidence type="ECO:0000256" key="4">
    <source>
        <dbReference type="ARBA" id="ARBA00023125"/>
    </source>
</evidence>
<comment type="similarity">
    <text evidence="2">In the N-terminal section; belongs to the transposase 2 family.</text>
</comment>
<dbReference type="PANTHER" id="PTHR30405:SF26">
    <property type="entry name" value="TRANSPOSASE, PROBABLY IS605-TNPB FAMILY"/>
    <property type="match status" value="1"/>
</dbReference>
<dbReference type="PANTHER" id="PTHR30405">
    <property type="entry name" value="TRANSPOSASE"/>
    <property type="match status" value="1"/>
</dbReference>
<organism evidence="8 9">
    <name type="scientific">Allomeiothermus silvanus (strain ATCC 700542 / DSM 9946 / NBRC 106475 / NCIMB 13440 / VI-R2)</name>
    <name type="common">Thermus silvanus</name>
    <dbReference type="NCBI Taxonomy" id="526227"/>
    <lineage>
        <taxon>Bacteria</taxon>
        <taxon>Thermotogati</taxon>
        <taxon>Deinococcota</taxon>
        <taxon>Deinococci</taxon>
        <taxon>Thermales</taxon>
        <taxon>Thermaceae</taxon>
        <taxon>Allomeiothermus</taxon>
    </lineage>
</organism>
<sequence>MMCYTVFVQTLTLRCTLKPTPEQAAALAASPIGEHLAATVRLFAQGCNHALRVAKERGEFRRFQLHHLVYRDLRAMGLSANLAVQAIARVGRKKGSRAKFYQPTSCTFDPRTLSLRGESVSLTTTAGRLVIPMKLGNYQRGLLKRAKSVQGGVLTQGPKGKWYLNLILRLETPTPPTGGGRVVGVDLGQKVLATLSSGVQFSGGSLKGNRLHYLAKRAEVQSKLDRPSERTRGTRRLWERLTGREARFVNHTLHTPARRIVDGLEPGDTLAIEDLTHLRSRTAKRGKKERHLHNLWPYARLRSLLEYKAALRGVQVVAVDPRHTSQECPRCGHTAKENRKSQALFRCAACGFQHNADWVAAHNIALRAGPQALPQGIVARRAGSTGMGREGSGIAAGRCAPNLCKPARILRVSSLHRFSSESPRLQPWGGLRIHSNQTL</sequence>
<dbReference type="HOGENOM" id="CLU_032903_3_2_0"/>
<evidence type="ECO:0000256" key="3">
    <source>
        <dbReference type="ARBA" id="ARBA00022578"/>
    </source>
</evidence>
<dbReference type="EMBL" id="CP002042">
    <property type="protein sequence ID" value="ADH64341.1"/>
    <property type="molecule type" value="Genomic_DNA"/>
</dbReference>
<evidence type="ECO:0000259" key="7">
    <source>
        <dbReference type="Pfam" id="PF07282"/>
    </source>
</evidence>
<evidence type="ECO:0000313" key="9">
    <source>
        <dbReference type="Proteomes" id="UP000001916"/>
    </source>
</evidence>
<comment type="similarity">
    <text evidence="1">In the C-terminal section; belongs to the transposase 35 family.</text>
</comment>
<dbReference type="KEGG" id="msv:Mesil_2488"/>
<dbReference type="GO" id="GO:0032196">
    <property type="term" value="P:transposition"/>
    <property type="evidence" value="ECO:0007669"/>
    <property type="project" value="UniProtKB-KW"/>
</dbReference>
<feature type="domain" description="Probable transposase IS891/IS1136/IS1341" evidence="6">
    <location>
        <begin position="170"/>
        <end position="275"/>
    </location>
</feature>
<dbReference type="Proteomes" id="UP000001916">
    <property type="component" value="Chromosome"/>
</dbReference>
<dbReference type="eggNOG" id="COG0675">
    <property type="taxonomic scope" value="Bacteria"/>
</dbReference>
<dbReference type="Pfam" id="PF01385">
    <property type="entry name" value="OrfB_IS605"/>
    <property type="match status" value="1"/>
</dbReference>